<sequence>MDEDGLGLTEITARSSTQLAILIVCIMEILQGNSEAKTKIYCEPALTYIFLIKNKTYIMEKVRGSNERSILM</sequence>
<dbReference type="GO" id="GO:0006887">
    <property type="term" value="P:exocytosis"/>
    <property type="evidence" value="ECO:0007669"/>
    <property type="project" value="InterPro"/>
</dbReference>
<organism evidence="4 5">
    <name type="scientific">Platanthera zijinensis</name>
    <dbReference type="NCBI Taxonomy" id="2320716"/>
    <lineage>
        <taxon>Eukaryota</taxon>
        <taxon>Viridiplantae</taxon>
        <taxon>Streptophyta</taxon>
        <taxon>Embryophyta</taxon>
        <taxon>Tracheophyta</taxon>
        <taxon>Spermatophyta</taxon>
        <taxon>Magnoliopsida</taxon>
        <taxon>Liliopsida</taxon>
        <taxon>Asparagales</taxon>
        <taxon>Orchidaceae</taxon>
        <taxon>Orchidoideae</taxon>
        <taxon>Orchideae</taxon>
        <taxon>Orchidinae</taxon>
        <taxon>Platanthera</taxon>
    </lineage>
</organism>
<keyword evidence="5" id="KW-1185">Reference proteome</keyword>
<evidence type="ECO:0000313" key="4">
    <source>
        <dbReference type="EMBL" id="KAK8943066.1"/>
    </source>
</evidence>
<dbReference type="GO" id="GO:0000145">
    <property type="term" value="C:exocyst"/>
    <property type="evidence" value="ECO:0007669"/>
    <property type="project" value="InterPro"/>
</dbReference>
<dbReference type="AlphaFoldDB" id="A0AAP0G838"/>
<reference evidence="4 5" key="1">
    <citation type="journal article" date="2022" name="Nat. Plants">
        <title>Genomes of leafy and leafless Platanthera orchids illuminate the evolution of mycoheterotrophy.</title>
        <authorList>
            <person name="Li M.H."/>
            <person name="Liu K.W."/>
            <person name="Li Z."/>
            <person name="Lu H.C."/>
            <person name="Ye Q.L."/>
            <person name="Zhang D."/>
            <person name="Wang J.Y."/>
            <person name="Li Y.F."/>
            <person name="Zhong Z.M."/>
            <person name="Liu X."/>
            <person name="Yu X."/>
            <person name="Liu D.K."/>
            <person name="Tu X.D."/>
            <person name="Liu B."/>
            <person name="Hao Y."/>
            <person name="Liao X.Y."/>
            <person name="Jiang Y.T."/>
            <person name="Sun W.H."/>
            <person name="Chen J."/>
            <person name="Chen Y.Q."/>
            <person name="Ai Y."/>
            <person name="Zhai J.W."/>
            <person name="Wu S.S."/>
            <person name="Zhou Z."/>
            <person name="Hsiao Y.Y."/>
            <person name="Wu W.L."/>
            <person name="Chen Y.Y."/>
            <person name="Lin Y.F."/>
            <person name="Hsu J.L."/>
            <person name="Li C.Y."/>
            <person name="Wang Z.W."/>
            <person name="Zhao X."/>
            <person name="Zhong W.Y."/>
            <person name="Ma X.K."/>
            <person name="Ma L."/>
            <person name="Huang J."/>
            <person name="Chen G.Z."/>
            <person name="Huang M.Z."/>
            <person name="Huang L."/>
            <person name="Peng D.H."/>
            <person name="Luo Y.B."/>
            <person name="Zou S.Q."/>
            <person name="Chen S.P."/>
            <person name="Lan S."/>
            <person name="Tsai W.C."/>
            <person name="Van de Peer Y."/>
            <person name="Liu Z.J."/>
        </authorList>
    </citation>
    <scope>NUCLEOTIDE SEQUENCE [LARGE SCALE GENOMIC DNA]</scope>
    <source>
        <strain evidence="4">Lor287</strain>
    </source>
</reference>
<proteinExistence type="inferred from homology"/>
<evidence type="ECO:0000256" key="1">
    <source>
        <dbReference type="ARBA" id="ARBA00006756"/>
    </source>
</evidence>
<name>A0AAP0G838_9ASPA</name>
<evidence type="ECO:0000313" key="5">
    <source>
        <dbReference type="Proteomes" id="UP001418222"/>
    </source>
</evidence>
<dbReference type="InterPro" id="IPR016159">
    <property type="entry name" value="Cullin_repeat-like_dom_sf"/>
</dbReference>
<dbReference type="Gene3D" id="1.20.1280.170">
    <property type="entry name" value="Exocyst complex component Exo70"/>
    <property type="match status" value="1"/>
</dbReference>
<protein>
    <recommendedName>
        <fullName evidence="3">Exocyst complex subunit Exo70 C-terminal domain-containing protein</fullName>
    </recommendedName>
</protein>
<dbReference type="GO" id="GO:0005546">
    <property type="term" value="F:phosphatidylinositol-4,5-bisphosphate binding"/>
    <property type="evidence" value="ECO:0007669"/>
    <property type="project" value="InterPro"/>
</dbReference>
<accession>A0AAP0G838</accession>
<dbReference type="SUPFAM" id="SSF74788">
    <property type="entry name" value="Cullin repeat-like"/>
    <property type="match status" value="1"/>
</dbReference>
<comment type="caution">
    <text evidence="4">The sequence shown here is derived from an EMBL/GenBank/DDBJ whole genome shotgun (WGS) entry which is preliminary data.</text>
</comment>
<dbReference type="Pfam" id="PF03081">
    <property type="entry name" value="Exo70_C"/>
    <property type="match status" value="1"/>
</dbReference>
<evidence type="ECO:0000259" key="3">
    <source>
        <dbReference type="Pfam" id="PF03081"/>
    </source>
</evidence>
<dbReference type="EMBL" id="JBBWWQ010000007">
    <property type="protein sequence ID" value="KAK8943066.1"/>
    <property type="molecule type" value="Genomic_DNA"/>
</dbReference>
<dbReference type="Proteomes" id="UP001418222">
    <property type="component" value="Unassembled WGS sequence"/>
</dbReference>
<dbReference type="InterPro" id="IPR046364">
    <property type="entry name" value="Exo70_C"/>
</dbReference>
<comment type="similarity">
    <text evidence="1">Belongs to the EXO70 family.</text>
</comment>
<evidence type="ECO:0000256" key="2">
    <source>
        <dbReference type="ARBA" id="ARBA00022448"/>
    </source>
</evidence>
<keyword evidence="2" id="KW-0813">Transport</keyword>
<gene>
    <name evidence="4" type="ORF">KSP39_PZI008982</name>
</gene>
<feature type="domain" description="Exocyst complex subunit Exo70 C-terminal" evidence="3">
    <location>
        <begin position="13"/>
        <end position="71"/>
    </location>
</feature>